<evidence type="ECO:0000313" key="1">
    <source>
        <dbReference type="EMBL" id="MCZ4245438.1"/>
    </source>
</evidence>
<name>A0ABT4LC19_9SPHI</name>
<proteinExistence type="predicted"/>
<dbReference type="RefSeq" id="WP_269428493.1">
    <property type="nucleotide sequence ID" value="NZ_JAPWGM010000005.1"/>
</dbReference>
<gene>
    <name evidence="1" type="ORF">O0955_15620</name>
</gene>
<dbReference type="EMBL" id="JAPWGM010000005">
    <property type="protein sequence ID" value="MCZ4245438.1"/>
    <property type="molecule type" value="Genomic_DNA"/>
</dbReference>
<sequence length="136" mass="15814">MQNKILLKDLLIANHFELIEDINSGSFGDFYCTYSNGDVLIRMVRDRSSTSLDIGTIKDNKLWFDLGLIKALIYKENDLKKVFAIEDSINFLEQHLQLIKMLFNHEKYSSTKAALEDLENKRVAQMFPSKKNYNES</sequence>
<keyword evidence="2" id="KW-1185">Reference proteome</keyword>
<evidence type="ECO:0000313" key="2">
    <source>
        <dbReference type="Proteomes" id="UP001144347"/>
    </source>
</evidence>
<organism evidence="1 2">
    <name type="scientific">Pedobacter punctiformis</name>
    <dbReference type="NCBI Taxonomy" id="3004097"/>
    <lineage>
        <taxon>Bacteria</taxon>
        <taxon>Pseudomonadati</taxon>
        <taxon>Bacteroidota</taxon>
        <taxon>Sphingobacteriia</taxon>
        <taxon>Sphingobacteriales</taxon>
        <taxon>Sphingobacteriaceae</taxon>
        <taxon>Pedobacter</taxon>
    </lineage>
</organism>
<dbReference type="Proteomes" id="UP001144347">
    <property type="component" value="Unassembled WGS sequence"/>
</dbReference>
<evidence type="ECO:0008006" key="3">
    <source>
        <dbReference type="Google" id="ProtNLM"/>
    </source>
</evidence>
<reference evidence="1" key="1">
    <citation type="submission" date="2022-12" db="EMBL/GenBank/DDBJ databases">
        <title>Genome sequence of HCMS5-2.</title>
        <authorList>
            <person name="Woo H."/>
        </authorList>
    </citation>
    <scope>NUCLEOTIDE SEQUENCE</scope>
    <source>
        <strain evidence="1">HCMS5-2</strain>
    </source>
</reference>
<comment type="caution">
    <text evidence="1">The sequence shown here is derived from an EMBL/GenBank/DDBJ whole genome shotgun (WGS) entry which is preliminary data.</text>
</comment>
<protein>
    <recommendedName>
        <fullName evidence="3">Immunity protein 63 domain-containing protein</fullName>
    </recommendedName>
</protein>
<accession>A0ABT4LC19</accession>